<accession>A0A381Z9R0</accession>
<name>A0A381Z9R0_9ZZZZ</name>
<dbReference type="AlphaFoldDB" id="A0A381Z9R0"/>
<protein>
    <submittedName>
        <fullName evidence="2">Uncharacterized protein</fullName>
    </submittedName>
</protein>
<keyword evidence="1" id="KW-0175">Coiled coil</keyword>
<dbReference type="EMBL" id="UINC01020490">
    <property type="protein sequence ID" value="SVA85998.1"/>
    <property type="molecule type" value="Genomic_DNA"/>
</dbReference>
<reference evidence="2" key="1">
    <citation type="submission" date="2018-05" db="EMBL/GenBank/DDBJ databases">
        <authorList>
            <person name="Lanie J.A."/>
            <person name="Ng W.-L."/>
            <person name="Kazmierczak K.M."/>
            <person name="Andrzejewski T.M."/>
            <person name="Davidsen T.M."/>
            <person name="Wayne K.J."/>
            <person name="Tettelin H."/>
            <person name="Glass J.I."/>
            <person name="Rusch D."/>
            <person name="Podicherti R."/>
            <person name="Tsui H.-C.T."/>
            <person name="Winkler M.E."/>
        </authorList>
    </citation>
    <scope>NUCLEOTIDE SEQUENCE</scope>
</reference>
<sequence length="454" mass="51244">MAYISGPSYDPKAAADQWGFVSDWGNYLSKHRDQTEADKMRAWRNQLAMEAAERAKQEHAITQRIRQEQLDKYQREAEDHARMTRHRTSDPAKLAATERMSQGLPAHLPAGEHTGMPGMGPEGTLRAASVATAPTEQEQEKAKFKLAMQLDPETAANLLRNQRRWNAIDQNQRQAIAAGNAEEAARLARQKAEIEIEISESKNRINKLKEERIGKLGGLEQQIFGGQKWGYGAEGEGAIQTQIQAADPSTPKYRELLRKYMMLGGIDSSRYKVLIEDSLKLEKKKQGLSPLTPEQKQERDLNILFGQRGVPSEYQAREEFGENPDQNFYIANPTMRAYKDAYGGLVASGYNFSKHQEKAMEDANKKFGIADSVQPGWQELDKLISASGYSRIQLGEELAKHMQKVANTSDEFTSDEQVVAAEAILEALLQLHRADPKKDWLSMYREIKSDKENY</sequence>
<feature type="non-terminal residue" evidence="2">
    <location>
        <position position="454"/>
    </location>
</feature>
<proteinExistence type="predicted"/>
<feature type="coiled-coil region" evidence="1">
    <location>
        <begin position="184"/>
        <end position="211"/>
    </location>
</feature>
<evidence type="ECO:0000256" key="1">
    <source>
        <dbReference type="SAM" id="Coils"/>
    </source>
</evidence>
<organism evidence="2">
    <name type="scientific">marine metagenome</name>
    <dbReference type="NCBI Taxonomy" id="408172"/>
    <lineage>
        <taxon>unclassified sequences</taxon>
        <taxon>metagenomes</taxon>
        <taxon>ecological metagenomes</taxon>
    </lineage>
</organism>
<gene>
    <name evidence="2" type="ORF">METZ01_LOCUS138852</name>
</gene>
<evidence type="ECO:0000313" key="2">
    <source>
        <dbReference type="EMBL" id="SVA85998.1"/>
    </source>
</evidence>